<dbReference type="PANTHER" id="PTHR30466:SF1">
    <property type="entry name" value="FMN REDUCTASE (NADH) RUTF"/>
    <property type="match status" value="1"/>
</dbReference>
<evidence type="ECO:0000256" key="1">
    <source>
        <dbReference type="ARBA" id="ARBA00023002"/>
    </source>
</evidence>
<sequence length="168" mass="18482">MTLEPLPDHAAAETLAYRRALGTFATGVCVVTADGPQGPIGLTVNSFTSVSLQPRLILWCLDERSERAPVFAAAERFSLHMLAAGDRDRANRFARGDWALQDRDHVRQPDSAPHLTQVLARFDCVIHERLPMGDHIIIVGRVERFEAGPGDGLTYFRGRYGIAAEEAS</sequence>
<evidence type="ECO:0000313" key="4">
    <source>
        <dbReference type="Proteomes" id="UP000595448"/>
    </source>
</evidence>
<keyword evidence="4" id="KW-1185">Reference proteome</keyword>
<dbReference type="SUPFAM" id="SSF50475">
    <property type="entry name" value="FMN-binding split barrel"/>
    <property type="match status" value="1"/>
</dbReference>
<dbReference type="SMART" id="SM00903">
    <property type="entry name" value="Flavin_Reduct"/>
    <property type="match status" value="1"/>
</dbReference>
<name>A0ABX7BNB8_9CAUL</name>
<dbReference type="Gene3D" id="2.30.110.10">
    <property type="entry name" value="Electron Transport, Fmn-binding Protein, Chain A"/>
    <property type="match status" value="1"/>
</dbReference>
<keyword evidence="1" id="KW-0560">Oxidoreductase</keyword>
<dbReference type="Proteomes" id="UP000595448">
    <property type="component" value="Chromosome"/>
</dbReference>
<dbReference type="EMBL" id="CP067977">
    <property type="protein sequence ID" value="QQQ19070.1"/>
    <property type="molecule type" value="Genomic_DNA"/>
</dbReference>
<dbReference type="InterPro" id="IPR050268">
    <property type="entry name" value="NADH-dep_flavin_reductase"/>
</dbReference>
<accession>A0ABX7BNB8</accession>
<dbReference type="InterPro" id="IPR012349">
    <property type="entry name" value="Split_barrel_FMN-bd"/>
</dbReference>
<organism evidence="3 4">
    <name type="scientific">Brevundimonas vitisensis</name>
    <dbReference type="NCBI Taxonomy" id="2800818"/>
    <lineage>
        <taxon>Bacteria</taxon>
        <taxon>Pseudomonadati</taxon>
        <taxon>Pseudomonadota</taxon>
        <taxon>Alphaproteobacteria</taxon>
        <taxon>Caulobacterales</taxon>
        <taxon>Caulobacteraceae</taxon>
        <taxon>Brevundimonas</taxon>
    </lineage>
</organism>
<feature type="domain" description="Flavin reductase like" evidence="2">
    <location>
        <begin position="21"/>
        <end position="162"/>
    </location>
</feature>
<evidence type="ECO:0000313" key="3">
    <source>
        <dbReference type="EMBL" id="QQQ19070.1"/>
    </source>
</evidence>
<reference evidence="3 4" key="1">
    <citation type="submission" date="2021-01" db="EMBL/GenBank/DDBJ databases">
        <title>Brevundimonas vitis sp. nov., an bacterium isolated from grape (Vitis vinifera).</title>
        <authorList>
            <person name="Jiang L."/>
            <person name="Lee J."/>
        </authorList>
    </citation>
    <scope>NUCLEOTIDE SEQUENCE [LARGE SCALE GENOMIC DNA]</scope>
    <source>
        <strain evidence="3 4">GRTSA-9</strain>
    </source>
</reference>
<evidence type="ECO:0000259" key="2">
    <source>
        <dbReference type="SMART" id="SM00903"/>
    </source>
</evidence>
<dbReference type="Pfam" id="PF01613">
    <property type="entry name" value="Flavin_Reduct"/>
    <property type="match status" value="1"/>
</dbReference>
<dbReference type="InterPro" id="IPR002563">
    <property type="entry name" value="Flavin_Rdtase-like_dom"/>
</dbReference>
<gene>
    <name evidence="3" type="ORF">JIP62_02780</name>
</gene>
<dbReference type="RefSeq" id="WP_201103422.1">
    <property type="nucleotide sequence ID" value="NZ_CP067977.1"/>
</dbReference>
<proteinExistence type="predicted"/>
<dbReference type="PANTHER" id="PTHR30466">
    <property type="entry name" value="FLAVIN REDUCTASE"/>
    <property type="match status" value="1"/>
</dbReference>
<protein>
    <submittedName>
        <fullName evidence="3">Flavin reductase family protein</fullName>
    </submittedName>
</protein>